<protein>
    <submittedName>
        <fullName evidence="1">Uncharacterized protein</fullName>
    </submittedName>
</protein>
<proteinExistence type="predicted"/>
<dbReference type="EMBL" id="JBFXLU010000144">
    <property type="protein sequence ID" value="KAL2838561.1"/>
    <property type="molecule type" value="Genomic_DNA"/>
</dbReference>
<organism evidence="1 2">
    <name type="scientific">Aspergillus pseudoustus</name>
    <dbReference type="NCBI Taxonomy" id="1810923"/>
    <lineage>
        <taxon>Eukaryota</taxon>
        <taxon>Fungi</taxon>
        <taxon>Dikarya</taxon>
        <taxon>Ascomycota</taxon>
        <taxon>Pezizomycotina</taxon>
        <taxon>Eurotiomycetes</taxon>
        <taxon>Eurotiomycetidae</taxon>
        <taxon>Eurotiales</taxon>
        <taxon>Aspergillaceae</taxon>
        <taxon>Aspergillus</taxon>
        <taxon>Aspergillus subgen. Nidulantes</taxon>
    </lineage>
</organism>
<gene>
    <name evidence="1" type="ORF">BJY01DRAFT_219941</name>
</gene>
<comment type="caution">
    <text evidence="1">The sequence shown here is derived from an EMBL/GenBank/DDBJ whole genome shotgun (WGS) entry which is preliminary data.</text>
</comment>
<dbReference type="Pfam" id="PF20174">
    <property type="entry name" value="DUF6540"/>
    <property type="match status" value="1"/>
</dbReference>
<name>A0ABR4JET7_9EURO</name>
<evidence type="ECO:0000313" key="2">
    <source>
        <dbReference type="Proteomes" id="UP001610446"/>
    </source>
</evidence>
<reference evidence="1 2" key="1">
    <citation type="submission" date="2024-07" db="EMBL/GenBank/DDBJ databases">
        <title>Section-level genome sequencing and comparative genomics of Aspergillus sections Usti and Cavernicolus.</title>
        <authorList>
            <consortium name="Lawrence Berkeley National Laboratory"/>
            <person name="Nybo J.L."/>
            <person name="Vesth T.C."/>
            <person name="Theobald S."/>
            <person name="Frisvad J.C."/>
            <person name="Larsen T.O."/>
            <person name="Kjaerboelling I."/>
            <person name="Rothschild-Mancinelli K."/>
            <person name="Lyhne E.K."/>
            <person name="Kogle M.E."/>
            <person name="Barry K."/>
            <person name="Clum A."/>
            <person name="Na H."/>
            <person name="Ledsgaard L."/>
            <person name="Lin J."/>
            <person name="Lipzen A."/>
            <person name="Kuo A."/>
            <person name="Riley R."/>
            <person name="Mondo S."/>
            <person name="Labutti K."/>
            <person name="Haridas S."/>
            <person name="Pangalinan J."/>
            <person name="Salamov A.A."/>
            <person name="Simmons B.A."/>
            <person name="Magnuson J.K."/>
            <person name="Chen J."/>
            <person name="Drula E."/>
            <person name="Henrissat B."/>
            <person name="Wiebenga A."/>
            <person name="Lubbers R.J."/>
            <person name="Gomes A.C."/>
            <person name="Makela M.R."/>
            <person name="Stajich J."/>
            <person name="Grigoriev I.V."/>
            <person name="Mortensen U.H."/>
            <person name="De Vries R.P."/>
            <person name="Baker S.E."/>
            <person name="Andersen M.R."/>
        </authorList>
    </citation>
    <scope>NUCLEOTIDE SEQUENCE [LARGE SCALE GENOMIC DNA]</scope>
    <source>
        <strain evidence="1 2">CBS 123904</strain>
    </source>
</reference>
<dbReference type="InterPro" id="IPR046670">
    <property type="entry name" value="DUF6540"/>
</dbReference>
<sequence>MDLNVPSRPPPAVPTTGPDGAFLVELLVFNGAPFHDHWAYFVRSHGNSDTGTLIHAAGNVRVGFEFQIKRSHDLREPENLPTKRIALQWVDKEYVSENAIATSGDEEAHCIPACAFEEVVHRVKVPIKSLRAVDDKATAVPRRIIQRDCQTWMVESAEELVKEHIFSAEVAAYLRAIQQ</sequence>
<keyword evidence="2" id="KW-1185">Reference proteome</keyword>
<evidence type="ECO:0000313" key="1">
    <source>
        <dbReference type="EMBL" id="KAL2838561.1"/>
    </source>
</evidence>
<accession>A0ABR4JET7</accession>
<dbReference type="Proteomes" id="UP001610446">
    <property type="component" value="Unassembled WGS sequence"/>
</dbReference>